<comment type="caution">
    <text evidence="1">The sequence shown here is derived from an EMBL/GenBank/DDBJ whole genome shotgun (WGS) entry which is preliminary data.</text>
</comment>
<accession>A0ACB5T9P7</accession>
<proteinExistence type="predicted"/>
<protein>
    <submittedName>
        <fullName evidence="1">Unnamed protein product</fullName>
    </submittedName>
</protein>
<evidence type="ECO:0000313" key="1">
    <source>
        <dbReference type="EMBL" id="GME83966.1"/>
    </source>
</evidence>
<evidence type="ECO:0000313" key="2">
    <source>
        <dbReference type="Proteomes" id="UP001165064"/>
    </source>
</evidence>
<dbReference type="Proteomes" id="UP001165064">
    <property type="component" value="Unassembled WGS sequence"/>
</dbReference>
<dbReference type="EMBL" id="BSXS01005144">
    <property type="protein sequence ID" value="GME83966.1"/>
    <property type="molecule type" value="Genomic_DNA"/>
</dbReference>
<reference evidence="1" key="1">
    <citation type="submission" date="2023-04" db="EMBL/GenBank/DDBJ databases">
        <title>Ambrosiozyma monospora NBRC 10751.</title>
        <authorList>
            <person name="Ichikawa N."/>
            <person name="Sato H."/>
            <person name="Tonouchi N."/>
        </authorList>
    </citation>
    <scope>NUCLEOTIDE SEQUENCE</scope>
    <source>
        <strain evidence="1">NBRC 10751</strain>
    </source>
</reference>
<organism evidence="1 2">
    <name type="scientific">Ambrosiozyma monospora</name>
    <name type="common">Yeast</name>
    <name type="synonym">Endomycopsis monosporus</name>
    <dbReference type="NCBI Taxonomy" id="43982"/>
    <lineage>
        <taxon>Eukaryota</taxon>
        <taxon>Fungi</taxon>
        <taxon>Dikarya</taxon>
        <taxon>Ascomycota</taxon>
        <taxon>Saccharomycotina</taxon>
        <taxon>Pichiomycetes</taxon>
        <taxon>Pichiales</taxon>
        <taxon>Pichiaceae</taxon>
        <taxon>Ambrosiozyma</taxon>
    </lineage>
</organism>
<name>A0ACB5T9P7_AMBMO</name>
<keyword evidence="2" id="KW-1185">Reference proteome</keyword>
<sequence>MSEAAQKLNSNPEILLKKRKNADRLRLEKQKLQQQKALQEKRRKQEKRNSKFIRAETLVAKHRSTERERARIQRVTLNERQQKQLISNGTKRSINDNEDEDQLAFVVRVPGPHGAKVLSKAQKVLRVLRLQHNYQATFIKLNSTVRPLLRLVNPYIVIGEPSLATVRELIQKRGSVLVPETTESSEAQEEGAEKKMKEIPLNDNNLIEEQLGEFGILCVEDIIHEIVSLGENFKACVKFLQPFTLNAPVHGWGPLSKLKRAELREEKKERKVNNAGNAPLNEVDIDVFISEQI</sequence>
<gene>
    <name evidence="1" type="ORF">Amon02_000653600</name>
</gene>